<dbReference type="KEGG" id="dosa:Os02g0317000"/>
<dbReference type="AlphaFoldDB" id="C7IY46"/>
<reference evidence="1 2" key="1">
    <citation type="journal article" date="2005" name="Nature">
        <title>The map-based sequence of the rice genome.</title>
        <authorList>
            <consortium name="International rice genome sequencing project (IRGSP)"/>
            <person name="Matsumoto T."/>
            <person name="Wu J."/>
            <person name="Kanamori H."/>
            <person name="Katayose Y."/>
            <person name="Fujisawa M."/>
            <person name="Namiki N."/>
            <person name="Mizuno H."/>
            <person name="Yamamoto K."/>
            <person name="Antonio B.A."/>
            <person name="Baba T."/>
            <person name="Sakata K."/>
            <person name="Nagamura Y."/>
            <person name="Aoki H."/>
            <person name="Arikawa K."/>
            <person name="Arita K."/>
            <person name="Bito T."/>
            <person name="Chiden Y."/>
            <person name="Fujitsuka N."/>
            <person name="Fukunaka R."/>
            <person name="Hamada M."/>
            <person name="Harada C."/>
            <person name="Hayashi A."/>
            <person name="Hijishita S."/>
            <person name="Honda M."/>
            <person name="Hosokawa S."/>
            <person name="Ichikawa Y."/>
            <person name="Idonuma A."/>
            <person name="Iijima M."/>
            <person name="Ikeda M."/>
            <person name="Ikeno M."/>
            <person name="Ito K."/>
            <person name="Ito S."/>
            <person name="Ito T."/>
            <person name="Ito Y."/>
            <person name="Ito Y."/>
            <person name="Iwabuchi A."/>
            <person name="Kamiya K."/>
            <person name="Karasawa W."/>
            <person name="Kurita K."/>
            <person name="Katagiri S."/>
            <person name="Kikuta A."/>
            <person name="Kobayashi H."/>
            <person name="Kobayashi N."/>
            <person name="Machita K."/>
            <person name="Maehara T."/>
            <person name="Masukawa M."/>
            <person name="Mizubayashi T."/>
            <person name="Mukai Y."/>
            <person name="Nagasaki H."/>
            <person name="Nagata Y."/>
            <person name="Naito S."/>
            <person name="Nakashima M."/>
            <person name="Nakama Y."/>
            <person name="Nakamichi Y."/>
            <person name="Nakamura M."/>
            <person name="Meguro A."/>
            <person name="Negishi M."/>
            <person name="Ohta I."/>
            <person name="Ohta T."/>
            <person name="Okamoto M."/>
            <person name="Ono N."/>
            <person name="Saji S."/>
            <person name="Sakaguchi M."/>
            <person name="Sakai K."/>
            <person name="Shibata M."/>
            <person name="Shimokawa T."/>
            <person name="Song J."/>
            <person name="Takazaki Y."/>
            <person name="Terasawa K."/>
            <person name="Tsugane M."/>
            <person name="Tsuji K."/>
            <person name="Ueda S."/>
            <person name="Waki K."/>
            <person name="Yamagata H."/>
            <person name="Yamamoto M."/>
            <person name="Yamamoto S."/>
            <person name="Yamane H."/>
            <person name="Yoshiki S."/>
            <person name="Yoshihara R."/>
            <person name="Yukawa K."/>
            <person name="Zhong H."/>
            <person name="Yano M."/>
            <person name="Yuan Q."/>
            <person name="Ouyang S."/>
            <person name="Liu J."/>
            <person name="Jones K.M."/>
            <person name="Gansberger K."/>
            <person name="Moffat K."/>
            <person name="Hill J."/>
            <person name="Bera J."/>
            <person name="Fadrosh D."/>
            <person name="Jin S."/>
            <person name="Johri S."/>
            <person name="Kim M."/>
            <person name="Overton L."/>
            <person name="Reardon M."/>
            <person name="Tsitrin T."/>
            <person name="Vuong H."/>
            <person name="Weaver B."/>
            <person name="Ciecko A."/>
            <person name="Tallon L."/>
            <person name="Jackson J."/>
            <person name="Pai G."/>
            <person name="Aken S.V."/>
            <person name="Utterback T."/>
            <person name="Reidmuller S."/>
            <person name="Feldblyum T."/>
            <person name="Hsiao J."/>
            <person name="Zismann V."/>
            <person name="Iobst S."/>
            <person name="de Vazeille A.R."/>
            <person name="Buell C.R."/>
            <person name="Ying K."/>
            <person name="Li Y."/>
            <person name="Lu T."/>
            <person name="Huang Y."/>
            <person name="Zhao Q."/>
            <person name="Feng Q."/>
            <person name="Zhang L."/>
            <person name="Zhu J."/>
            <person name="Weng Q."/>
            <person name="Mu J."/>
            <person name="Lu Y."/>
            <person name="Fan D."/>
            <person name="Liu Y."/>
            <person name="Guan J."/>
            <person name="Zhang Y."/>
            <person name="Yu S."/>
            <person name="Liu X."/>
            <person name="Zhang Y."/>
            <person name="Hong G."/>
            <person name="Han B."/>
            <person name="Choisne N."/>
            <person name="Demange N."/>
            <person name="Orjeda G."/>
            <person name="Samain S."/>
            <person name="Cattolico L."/>
            <person name="Pelletier E."/>
            <person name="Couloux A."/>
            <person name="Segurens B."/>
            <person name="Wincker P."/>
            <person name="D'Hont A."/>
            <person name="Scarpelli C."/>
            <person name="Weissenbach J."/>
            <person name="Salanoubat M."/>
            <person name="Quetier F."/>
            <person name="Yu Y."/>
            <person name="Kim H.R."/>
            <person name="Rambo T."/>
            <person name="Currie J."/>
            <person name="Collura K."/>
            <person name="Luo M."/>
            <person name="Yang T."/>
            <person name="Ammiraju J.S.S."/>
            <person name="Engler F."/>
            <person name="Soderlund C."/>
            <person name="Wing R.A."/>
            <person name="Palmer L.E."/>
            <person name="de la Bastide M."/>
            <person name="Spiegel L."/>
            <person name="Nascimento L."/>
            <person name="Zutavern T."/>
            <person name="O'Shaughnessy A."/>
            <person name="Dike S."/>
            <person name="Dedhia N."/>
            <person name="Preston R."/>
            <person name="Balija V."/>
            <person name="McCombie W.R."/>
            <person name="Chow T."/>
            <person name="Chen H."/>
            <person name="Chung M."/>
            <person name="Chen C."/>
            <person name="Shaw J."/>
            <person name="Wu H."/>
            <person name="Hsiao K."/>
            <person name="Chao Y."/>
            <person name="Chu M."/>
            <person name="Cheng C."/>
            <person name="Hour A."/>
            <person name="Lee P."/>
            <person name="Lin S."/>
            <person name="Lin Y."/>
            <person name="Liou J."/>
            <person name="Liu S."/>
            <person name="Hsing Y."/>
            <person name="Raghuvanshi S."/>
            <person name="Mohanty A."/>
            <person name="Bharti A.K."/>
            <person name="Gaur A."/>
            <person name="Gupta V."/>
            <person name="Kumar D."/>
            <person name="Ravi V."/>
            <person name="Vij S."/>
            <person name="Kapur A."/>
            <person name="Khurana P."/>
            <person name="Khurana P."/>
            <person name="Khurana J.P."/>
            <person name="Tyagi A.K."/>
            <person name="Gaikwad K."/>
            <person name="Singh A."/>
            <person name="Dalal V."/>
            <person name="Srivastava S."/>
            <person name="Dixit A."/>
            <person name="Pal A.K."/>
            <person name="Ghazi I.A."/>
            <person name="Yadav M."/>
            <person name="Pandit A."/>
            <person name="Bhargava A."/>
            <person name="Sureshbabu K."/>
            <person name="Batra K."/>
            <person name="Sharma T.R."/>
            <person name="Mohapatra T."/>
            <person name="Singh N.K."/>
            <person name="Messing J."/>
            <person name="Nelson A.B."/>
            <person name="Fuks G."/>
            <person name="Kavchok S."/>
            <person name="Keizer G."/>
            <person name="Linton E."/>
            <person name="Llaca V."/>
            <person name="Song R."/>
            <person name="Tanyolac B."/>
            <person name="Young S."/>
            <person name="Ho-Il K."/>
            <person name="Hahn J.H."/>
            <person name="Sangsakoo G."/>
            <person name="Vanavichit A."/>
            <person name="de Mattos Luiz.A.T."/>
            <person name="Zimmer P.D."/>
            <person name="Malone G."/>
            <person name="Dellagostin O."/>
            <person name="de Oliveira A.C."/>
            <person name="Bevan M."/>
            <person name="Bancroft I."/>
            <person name="Minx P."/>
            <person name="Cordum H."/>
            <person name="Wilson R."/>
            <person name="Cheng Z."/>
            <person name="Jin W."/>
            <person name="Jiang J."/>
            <person name="Leong S.A."/>
            <person name="Iwama H."/>
            <person name="Gojobori T."/>
            <person name="Itoh T."/>
            <person name="Niimura Y."/>
            <person name="Fujii Y."/>
            <person name="Habara T."/>
            <person name="Sakai H."/>
            <person name="Sato Y."/>
            <person name="Wilson G."/>
            <person name="Kumar K."/>
            <person name="McCouch S."/>
            <person name="Juretic N."/>
            <person name="Hoen D."/>
            <person name="Wright S."/>
            <person name="Bruskiewich R."/>
            <person name="Bureau T."/>
            <person name="Miyao A."/>
            <person name="Hirochika H."/>
            <person name="Nishikawa T."/>
            <person name="Kadowaki K."/>
            <person name="Sugiura M."/>
            <person name="Burr B."/>
            <person name="Sasaki T."/>
        </authorList>
    </citation>
    <scope>NUCLEOTIDE SEQUENCE [LARGE SCALE GENOMIC DNA]</scope>
    <source>
        <strain evidence="2">cv. Nipponbare</strain>
    </source>
</reference>
<protein>
    <submittedName>
        <fullName evidence="1">Os02g0317000 protein</fullName>
    </submittedName>
</protein>
<sequence>MEQNLDPSSDGQGVYQFKTGLASVIKFQQNDMQVLWNFYQEYNSRHRVADMQREQERLLESRTFSPALESKRIQQRVGFEEQSLHRLRRHRLEMGSRAVEMRKFYATLRALLDVLEIFVGKSPSDKLGRQILD</sequence>
<proteinExistence type="predicted"/>
<name>C7IY46_ORYSJ</name>
<accession>C7IY46</accession>
<organism evidence="1 2">
    <name type="scientific">Oryza sativa subsp. japonica</name>
    <name type="common">Rice</name>
    <dbReference type="NCBI Taxonomy" id="39947"/>
    <lineage>
        <taxon>Eukaryota</taxon>
        <taxon>Viridiplantae</taxon>
        <taxon>Streptophyta</taxon>
        <taxon>Embryophyta</taxon>
        <taxon>Tracheophyta</taxon>
        <taxon>Spermatophyta</taxon>
        <taxon>Magnoliopsida</taxon>
        <taxon>Liliopsida</taxon>
        <taxon>Poales</taxon>
        <taxon>Poaceae</taxon>
        <taxon>BOP clade</taxon>
        <taxon>Oryzoideae</taxon>
        <taxon>Oryzeae</taxon>
        <taxon>Oryzinae</taxon>
        <taxon>Oryza</taxon>
        <taxon>Oryza sativa</taxon>
    </lineage>
</organism>
<reference evidence="2" key="2">
    <citation type="journal article" date="2008" name="Nucleic Acids Res.">
        <title>The rice annotation project database (RAP-DB): 2008 update.</title>
        <authorList>
            <consortium name="The rice annotation project (RAP)"/>
        </authorList>
    </citation>
    <scope>GENOME REANNOTATION</scope>
    <source>
        <strain evidence="2">cv. Nipponbare</strain>
    </source>
</reference>
<evidence type="ECO:0000313" key="2">
    <source>
        <dbReference type="Proteomes" id="UP000000763"/>
    </source>
</evidence>
<evidence type="ECO:0000313" key="1">
    <source>
        <dbReference type="EMBL" id="BAH91651.1"/>
    </source>
</evidence>
<gene>
    <name evidence="1" type="ordered locus">Os02g0317000</name>
</gene>
<dbReference type="EMBL" id="AP008208">
    <property type="protein sequence ID" value="BAH91651.1"/>
    <property type="molecule type" value="Genomic_DNA"/>
</dbReference>
<dbReference type="Proteomes" id="UP000000763">
    <property type="component" value="Chromosome 2"/>
</dbReference>